<name>A0ABQ9CXM0_9PASS</name>
<keyword evidence="3" id="KW-1185">Reference proteome</keyword>
<evidence type="ECO:0000313" key="2">
    <source>
        <dbReference type="EMBL" id="KAJ7408635.1"/>
    </source>
</evidence>
<dbReference type="Proteomes" id="UP001145742">
    <property type="component" value="Unassembled WGS sequence"/>
</dbReference>
<protein>
    <submittedName>
        <fullName evidence="2">Uncharacterized protein</fullName>
    </submittedName>
</protein>
<feature type="region of interest" description="Disordered" evidence="1">
    <location>
        <begin position="166"/>
        <end position="186"/>
    </location>
</feature>
<sequence length="186" mass="20949">MISKEGTNAITFTIINDNKKDLSLIVWTQTILAGTTAHSSHLSQLIPKLGALNYRVLKRVQRMATEMVKHLEHKSCEEQLKKLGVFSLERRRLSGDLITLYNYLEYWDMLVGDREPKVVIEMPNKHPVILHGIAAGVALEKVMCSMESLPQEPVLRELLQSLLNGDKIGQGEKNKPVPDELPNAVE</sequence>
<reference evidence="2" key="1">
    <citation type="submission" date="2019-10" db="EMBL/GenBank/DDBJ databases">
        <authorList>
            <person name="Soares A.E.R."/>
            <person name="Aleixo A."/>
            <person name="Schneider P."/>
            <person name="Miyaki C.Y."/>
            <person name="Schneider M.P."/>
            <person name="Mello C."/>
            <person name="Vasconcelos A.T.R."/>
        </authorList>
    </citation>
    <scope>NUCLEOTIDE SEQUENCE</scope>
    <source>
        <tissue evidence="2">Muscle</tissue>
    </source>
</reference>
<proteinExistence type="predicted"/>
<organism evidence="2 3">
    <name type="scientific">Willisornis vidua</name>
    <name type="common">Xingu scale-backed antbird</name>
    <dbReference type="NCBI Taxonomy" id="1566151"/>
    <lineage>
        <taxon>Eukaryota</taxon>
        <taxon>Metazoa</taxon>
        <taxon>Chordata</taxon>
        <taxon>Craniata</taxon>
        <taxon>Vertebrata</taxon>
        <taxon>Euteleostomi</taxon>
        <taxon>Archelosauria</taxon>
        <taxon>Archosauria</taxon>
        <taxon>Dinosauria</taxon>
        <taxon>Saurischia</taxon>
        <taxon>Theropoda</taxon>
        <taxon>Coelurosauria</taxon>
        <taxon>Aves</taxon>
        <taxon>Neognathae</taxon>
        <taxon>Neoaves</taxon>
        <taxon>Telluraves</taxon>
        <taxon>Australaves</taxon>
        <taxon>Passeriformes</taxon>
        <taxon>Thamnophilidae</taxon>
        <taxon>Willisornis</taxon>
    </lineage>
</organism>
<evidence type="ECO:0000313" key="3">
    <source>
        <dbReference type="Proteomes" id="UP001145742"/>
    </source>
</evidence>
<comment type="caution">
    <text evidence="2">The sequence shown here is derived from an EMBL/GenBank/DDBJ whole genome shotgun (WGS) entry which is preliminary data.</text>
</comment>
<evidence type="ECO:0000256" key="1">
    <source>
        <dbReference type="SAM" id="MobiDB-lite"/>
    </source>
</evidence>
<feature type="compositionally biased region" description="Basic and acidic residues" evidence="1">
    <location>
        <begin position="169"/>
        <end position="178"/>
    </location>
</feature>
<accession>A0ABQ9CXM0</accession>
<dbReference type="EMBL" id="WHWB01034533">
    <property type="protein sequence ID" value="KAJ7408635.1"/>
    <property type="molecule type" value="Genomic_DNA"/>
</dbReference>
<gene>
    <name evidence="2" type="ORF">WISP_120349</name>
</gene>